<comment type="caution">
    <text evidence="3">The sequence shown here is derived from an EMBL/GenBank/DDBJ whole genome shotgun (WGS) entry which is preliminary data.</text>
</comment>
<evidence type="ECO:0000256" key="1">
    <source>
        <dbReference type="SAM" id="MobiDB-lite"/>
    </source>
</evidence>
<dbReference type="RefSeq" id="WP_136348388.1">
    <property type="nucleotide sequence ID" value="NZ_SSOC01000004.1"/>
</dbReference>
<name>A0A4V3WBV1_9RHOO</name>
<keyword evidence="4" id="KW-1185">Reference proteome</keyword>
<feature type="chain" id="PRO_5020742491" description="DUF5666 domain-containing protein" evidence="2">
    <location>
        <begin position="26"/>
        <end position="112"/>
    </location>
</feature>
<accession>A0A4V3WBV1</accession>
<dbReference type="AlphaFoldDB" id="A0A4V3WBV1"/>
<dbReference type="EMBL" id="SSOC01000004">
    <property type="protein sequence ID" value="THF64669.1"/>
    <property type="molecule type" value="Genomic_DNA"/>
</dbReference>
<evidence type="ECO:0000313" key="4">
    <source>
        <dbReference type="Proteomes" id="UP000308430"/>
    </source>
</evidence>
<feature type="region of interest" description="Disordered" evidence="1">
    <location>
        <begin position="68"/>
        <end position="98"/>
    </location>
</feature>
<reference evidence="3 4" key="1">
    <citation type="submission" date="2019-04" db="EMBL/GenBank/DDBJ databases">
        <title>Azoarcus nasutitermitis sp. nov. isolated from termite nest.</title>
        <authorList>
            <person name="Lin S.-Y."/>
            <person name="Hameed A."/>
            <person name="Hsu Y.-H."/>
            <person name="Young C.-C."/>
        </authorList>
    </citation>
    <scope>NUCLEOTIDE SEQUENCE [LARGE SCALE GENOMIC DNA]</scope>
    <source>
        <strain evidence="3 4">CC-YHH838</strain>
    </source>
</reference>
<proteinExistence type="predicted"/>
<keyword evidence="2" id="KW-0732">Signal</keyword>
<organism evidence="3 4">
    <name type="scientific">Pseudothauera nasutitermitis</name>
    <dbReference type="NCBI Taxonomy" id="2565930"/>
    <lineage>
        <taxon>Bacteria</taxon>
        <taxon>Pseudomonadati</taxon>
        <taxon>Pseudomonadota</taxon>
        <taxon>Betaproteobacteria</taxon>
        <taxon>Rhodocyclales</taxon>
        <taxon>Zoogloeaceae</taxon>
        <taxon>Pseudothauera</taxon>
    </lineage>
</organism>
<feature type="signal peptide" evidence="2">
    <location>
        <begin position="1"/>
        <end position="25"/>
    </location>
</feature>
<protein>
    <recommendedName>
        <fullName evidence="5">DUF5666 domain-containing protein</fullName>
    </recommendedName>
</protein>
<dbReference type="Proteomes" id="UP000308430">
    <property type="component" value="Unassembled WGS sequence"/>
</dbReference>
<evidence type="ECO:0000313" key="3">
    <source>
        <dbReference type="EMBL" id="THF64669.1"/>
    </source>
</evidence>
<evidence type="ECO:0008006" key="5">
    <source>
        <dbReference type="Google" id="ProtNLM"/>
    </source>
</evidence>
<sequence>MSIRLNRALCAALFLGFVASPPSGAQSGGDADFPQNDEIRRTGIVESLDGARVVISGEPFQIPALTPIREPSGHIHHDPQSLGTGMHVEFTGEPPAGPDGVGIIKTIRIIPN</sequence>
<evidence type="ECO:0000256" key="2">
    <source>
        <dbReference type="SAM" id="SignalP"/>
    </source>
</evidence>
<gene>
    <name evidence="3" type="ORF">E6C76_11490</name>
</gene>